<evidence type="ECO:0000313" key="8">
    <source>
        <dbReference type="EMBL" id="CAB4989428.1"/>
    </source>
</evidence>
<evidence type="ECO:0000313" key="6">
    <source>
        <dbReference type="EMBL" id="CAB4853353.1"/>
    </source>
</evidence>
<dbReference type="EMBL" id="CAFBIY010000241">
    <property type="protein sequence ID" value="CAB4853353.1"/>
    <property type="molecule type" value="Genomic_DNA"/>
</dbReference>
<feature type="compositionally biased region" description="Basic and acidic residues" evidence="1">
    <location>
        <begin position="1"/>
        <end position="10"/>
    </location>
</feature>
<reference evidence="3" key="1">
    <citation type="submission" date="2020-05" db="EMBL/GenBank/DDBJ databases">
        <authorList>
            <person name="Chiriac C."/>
            <person name="Salcher M."/>
            <person name="Ghai R."/>
            <person name="Kavagutti S V."/>
        </authorList>
    </citation>
    <scope>NUCLEOTIDE SEQUENCE</scope>
</reference>
<dbReference type="AlphaFoldDB" id="A0A6J6A646"/>
<dbReference type="EMBL" id="CAEZYF010000013">
    <property type="protein sequence ID" value="CAB4730691.1"/>
    <property type="molecule type" value="Genomic_DNA"/>
</dbReference>
<gene>
    <name evidence="4" type="ORF">UFOPK2656_02090</name>
    <name evidence="5" type="ORF">UFOPK3099_00154</name>
    <name evidence="6" type="ORF">UFOPK3267_02883</name>
    <name evidence="7" type="ORF">UFOPK3651_02333</name>
    <name evidence="8" type="ORF">UFOPK3931_01380</name>
    <name evidence="3" type="ORF">UFOPK4189_02158</name>
</gene>
<name>A0A6J6A646_9ZZZZ</name>
<dbReference type="EMBL" id="CAFBOL010000031">
    <property type="protein sequence ID" value="CAB4989428.1"/>
    <property type="molecule type" value="Genomic_DNA"/>
</dbReference>
<accession>A0A6J6A646</accession>
<evidence type="ECO:0000256" key="2">
    <source>
        <dbReference type="SAM" id="Phobius"/>
    </source>
</evidence>
<dbReference type="EMBL" id="CAFBMT010000014">
    <property type="protein sequence ID" value="CAB4943125.1"/>
    <property type="molecule type" value="Genomic_DNA"/>
</dbReference>
<keyword evidence="2" id="KW-0812">Transmembrane</keyword>
<sequence>MNEQHEHTDEIVGTTEQVVPAESPAEPVVVKSSRVKRSLVTAVAAGVVGLGLGAGAMALAGSHDGGGHDRGDRRGHLVDGNMHFDGQMGPMQGRSGGR</sequence>
<feature type="region of interest" description="Disordered" evidence="1">
    <location>
        <begin position="1"/>
        <end position="25"/>
    </location>
</feature>
<feature type="region of interest" description="Disordered" evidence="1">
    <location>
        <begin position="63"/>
        <end position="98"/>
    </location>
</feature>
<dbReference type="EMBL" id="CAFAAV010000006">
    <property type="protein sequence ID" value="CAB4801608.1"/>
    <property type="molecule type" value="Genomic_DNA"/>
</dbReference>
<evidence type="ECO:0000313" key="7">
    <source>
        <dbReference type="EMBL" id="CAB4943125.1"/>
    </source>
</evidence>
<evidence type="ECO:0000313" key="3">
    <source>
        <dbReference type="EMBL" id="CAB4364397.1"/>
    </source>
</evidence>
<keyword evidence="2" id="KW-1133">Transmembrane helix</keyword>
<dbReference type="EMBL" id="CAESGF010000013">
    <property type="protein sequence ID" value="CAB4364397.1"/>
    <property type="molecule type" value="Genomic_DNA"/>
</dbReference>
<evidence type="ECO:0000313" key="4">
    <source>
        <dbReference type="EMBL" id="CAB4730691.1"/>
    </source>
</evidence>
<keyword evidence="2" id="KW-0472">Membrane</keyword>
<feature type="compositionally biased region" description="Basic and acidic residues" evidence="1">
    <location>
        <begin position="65"/>
        <end position="77"/>
    </location>
</feature>
<evidence type="ECO:0000313" key="5">
    <source>
        <dbReference type="EMBL" id="CAB4801608.1"/>
    </source>
</evidence>
<feature type="transmembrane region" description="Helical" evidence="2">
    <location>
        <begin position="39"/>
        <end position="60"/>
    </location>
</feature>
<organism evidence="3">
    <name type="scientific">freshwater metagenome</name>
    <dbReference type="NCBI Taxonomy" id="449393"/>
    <lineage>
        <taxon>unclassified sequences</taxon>
        <taxon>metagenomes</taxon>
        <taxon>ecological metagenomes</taxon>
    </lineage>
</organism>
<proteinExistence type="predicted"/>
<evidence type="ECO:0000256" key="1">
    <source>
        <dbReference type="SAM" id="MobiDB-lite"/>
    </source>
</evidence>
<protein>
    <submittedName>
        <fullName evidence="3">Unannotated protein</fullName>
    </submittedName>
</protein>